<organism evidence="1 2">
    <name type="scientific">Rosistilla carotiformis</name>
    <dbReference type="NCBI Taxonomy" id="2528017"/>
    <lineage>
        <taxon>Bacteria</taxon>
        <taxon>Pseudomonadati</taxon>
        <taxon>Planctomycetota</taxon>
        <taxon>Planctomycetia</taxon>
        <taxon>Pirellulales</taxon>
        <taxon>Pirellulaceae</taxon>
        <taxon>Rosistilla</taxon>
    </lineage>
</organism>
<reference evidence="1 2" key="1">
    <citation type="submission" date="2019-02" db="EMBL/GenBank/DDBJ databases">
        <title>Deep-cultivation of Planctomycetes and their phenomic and genomic characterization uncovers novel biology.</title>
        <authorList>
            <person name="Wiegand S."/>
            <person name="Jogler M."/>
            <person name="Boedeker C."/>
            <person name="Pinto D."/>
            <person name="Vollmers J."/>
            <person name="Rivas-Marin E."/>
            <person name="Kohn T."/>
            <person name="Peeters S.H."/>
            <person name="Heuer A."/>
            <person name="Rast P."/>
            <person name="Oberbeckmann S."/>
            <person name="Bunk B."/>
            <person name="Jeske O."/>
            <person name="Meyerdierks A."/>
            <person name="Storesund J.E."/>
            <person name="Kallscheuer N."/>
            <person name="Luecker S."/>
            <person name="Lage O.M."/>
            <person name="Pohl T."/>
            <person name="Merkel B.J."/>
            <person name="Hornburger P."/>
            <person name="Mueller R.-W."/>
            <person name="Bruemmer F."/>
            <person name="Labrenz M."/>
            <person name="Spormann A.M."/>
            <person name="Op den Camp H."/>
            <person name="Overmann J."/>
            <person name="Amann R."/>
            <person name="Jetten M.S.M."/>
            <person name="Mascher T."/>
            <person name="Medema M.H."/>
            <person name="Devos D.P."/>
            <person name="Kaster A.-K."/>
            <person name="Ovreas L."/>
            <person name="Rohde M."/>
            <person name="Galperin M.Y."/>
            <person name="Jogler C."/>
        </authorList>
    </citation>
    <scope>NUCLEOTIDE SEQUENCE [LARGE SCALE GENOMIC DNA]</scope>
    <source>
        <strain evidence="1 2">Poly24</strain>
    </source>
</reference>
<dbReference type="Proteomes" id="UP000315082">
    <property type="component" value="Chromosome"/>
</dbReference>
<protein>
    <submittedName>
        <fullName evidence="1">Uncharacterized protein</fullName>
    </submittedName>
</protein>
<keyword evidence="2" id="KW-1185">Reference proteome</keyword>
<dbReference type="KEGG" id="rcf:Poly24_31290"/>
<evidence type="ECO:0000313" key="2">
    <source>
        <dbReference type="Proteomes" id="UP000315082"/>
    </source>
</evidence>
<proteinExistence type="predicted"/>
<dbReference type="EMBL" id="CP036348">
    <property type="protein sequence ID" value="QDV69413.1"/>
    <property type="molecule type" value="Genomic_DNA"/>
</dbReference>
<gene>
    <name evidence="1" type="ORF">Poly24_31290</name>
</gene>
<dbReference type="AlphaFoldDB" id="A0A518JV38"/>
<accession>A0A518JV38</accession>
<evidence type="ECO:0000313" key="1">
    <source>
        <dbReference type="EMBL" id="QDV69413.1"/>
    </source>
</evidence>
<sequence>MRCANNQQHDRTCFHAFFHVGCKGIWGSKPLVTLESHQTETPGCLKEPDEINNFWTSFSAAPRSVS</sequence>
<name>A0A518JV38_9BACT</name>